<proteinExistence type="predicted"/>
<accession>A0AAD5YBH8</accession>
<protein>
    <submittedName>
        <fullName evidence="1">Uncharacterized protein</fullName>
    </submittedName>
</protein>
<evidence type="ECO:0000313" key="1">
    <source>
        <dbReference type="EMBL" id="KAJ3262617.1"/>
    </source>
</evidence>
<organism evidence="1 2">
    <name type="scientific">Boothiomyces macroporosus</name>
    <dbReference type="NCBI Taxonomy" id="261099"/>
    <lineage>
        <taxon>Eukaryota</taxon>
        <taxon>Fungi</taxon>
        <taxon>Fungi incertae sedis</taxon>
        <taxon>Chytridiomycota</taxon>
        <taxon>Chytridiomycota incertae sedis</taxon>
        <taxon>Chytridiomycetes</taxon>
        <taxon>Rhizophydiales</taxon>
        <taxon>Terramycetaceae</taxon>
        <taxon>Boothiomyces</taxon>
    </lineage>
</organism>
<comment type="caution">
    <text evidence="1">The sequence shown here is derived from an EMBL/GenBank/DDBJ whole genome shotgun (WGS) entry which is preliminary data.</text>
</comment>
<name>A0AAD5YBH8_9FUNG</name>
<dbReference type="AlphaFoldDB" id="A0AAD5YBH8"/>
<gene>
    <name evidence="1" type="ORF">HK103_000146</name>
</gene>
<reference evidence="1" key="1">
    <citation type="submission" date="2020-05" db="EMBL/GenBank/DDBJ databases">
        <title>Phylogenomic resolution of chytrid fungi.</title>
        <authorList>
            <person name="Stajich J.E."/>
            <person name="Amses K."/>
            <person name="Simmons R."/>
            <person name="Seto K."/>
            <person name="Myers J."/>
            <person name="Bonds A."/>
            <person name="Quandt C.A."/>
            <person name="Barry K."/>
            <person name="Liu P."/>
            <person name="Grigoriev I."/>
            <person name="Longcore J.E."/>
            <person name="James T.Y."/>
        </authorList>
    </citation>
    <scope>NUCLEOTIDE SEQUENCE</scope>
    <source>
        <strain evidence="1">PLAUS21</strain>
    </source>
</reference>
<evidence type="ECO:0000313" key="2">
    <source>
        <dbReference type="Proteomes" id="UP001210925"/>
    </source>
</evidence>
<keyword evidence="2" id="KW-1185">Reference proteome</keyword>
<sequence length="405" mass="46494">MSLFESLQFVTRKNNLKNLGKRTILYDRAQKSNNLKFKKENGEIKSNIEFSSKRNDKKIFDIQREKYIKKSKKITEVSQYDKNVSIVLGQSNGHSNYFRAFVNTVSIPSNSKSRLDALLPHRTKKSIRIYGDKPLVLLKPIKPKFIPGKPLAKRRVNGPEIAPNMAEINEFDHFENAPYSKTESNSNLFNSEHQHSMFDPTPPKLLIRNNINSQNQRNNEANMSRLSPNLDSEINILQIGISNNDETDSEGTDEFEDEYPNDFEEIENTTVQKNLAKDYSERNQKNIMEFNNMNKLNGQSRYSPVLEILPQRENPYMTDEISGNKKDNDIMTKPTTSSFLITPEFLSSVELVEYTRLNGVVSSTFDQEYQPTSGLIDFIVSLYPEVGKSTIALIKIVRDSVNQDL</sequence>
<dbReference type="EMBL" id="JADGKB010000001">
    <property type="protein sequence ID" value="KAJ3262617.1"/>
    <property type="molecule type" value="Genomic_DNA"/>
</dbReference>
<dbReference type="Proteomes" id="UP001210925">
    <property type="component" value="Unassembled WGS sequence"/>
</dbReference>